<feature type="signal peptide" evidence="2">
    <location>
        <begin position="1"/>
        <end position="18"/>
    </location>
</feature>
<accession>A0A1W0X071</accession>
<name>A0A1W0X071_HYPEX</name>
<evidence type="ECO:0000313" key="4">
    <source>
        <dbReference type="Proteomes" id="UP000192578"/>
    </source>
</evidence>
<gene>
    <name evidence="3" type="ORF">BV898_05166</name>
</gene>
<proteinExistence type="predicted"/>
<evidence type="ECO:0000256" key="1">
    <source>
        <dbReference type="SAM" id="MobiDB-lite"/>
    </source>
</evidence>
<dbReference type="EMBL" id="MTYJ01000027">
    <property type="protein sequence ID" value="OQV20820.1"/>
    <property type="molecule type" value="Genomic_DNA"/>
</dbReference>
<feature type="chain" id="PRO_5013048686" evidence="2">
    <location>
        <begin position="19"/>
        <end position="201"/>
    </location>
</feature>
<protein>
    <submittedName>
        <fullName evidence="3">Uncharacterized protein</fullName>
    </submittedName>
</protein>
<reference evidence="4" key="1">
    <citation type="submission" date="2017-01" db="EMBL/GenBank/DDBJ databases">
        <title>Comparative genomics of anhydrobiosis in the tardigrade Hypsibius dujardini.</title>
        <authorList>
            <person name="Yoshida Y."/>
            <person name="Koutsovoulos G."/>
            <person name="Laetsch D."/>
            <person name="Stevens L."/>
            <person name="Kumar S."/>
            <person name="Horikawa D."/>
            <person name="Ishino K."/>
            <person name="Komine S."/>
            <person name="Tomita M."/>
            <person name="Blaxter M."/>
            <person name="Arakawa K."/>
        </authorList>
    </citation>
    <scope>NUCLEOTIDE SEQUENCE [LARGE SCALE GENOMIC DNA]</scope>
    <source>
        <strain evidence="4">Z151</strain>
    </source>
</reference>
<evidence type="ECO:0000313" key="3">
    <source>
        <dbReference type="EMBL" id="OQV20820.1"/>
    </source>
</evidence>
<keyword evidence="2" id="KW-0732">Signal</keyword>
<evidence type="ECO:0000256" key="2">
    <source>
        <dbReference type="SAM" id="SignalP"/>
    </source>
</evidence>
<sequence>MSLLLAILFSVVVNLVSTAPIDVVVLPKNFTTNATTTAAVIQAGPMGRSDSDGSLSDALGLMSSVLAPRFMQPGMGGVPAASPSPAVAPVIQQQQQPVFLQPQQQAAFSPQQQPQFIPAQQQQPAAFFPQQQGQPLMDARSMPLGGGGVVGQTLYPAGFNNGAPLYPQMRAADQGFLPQQGSGVMQRNQQQFGQQSPNYLG</sequence>
<dbReference type="AlphaFoldDB" id="A0A1W0X071"/>
<feature type="region of interest" description="Disordered" evidence="1">
    <location>
        <begin position="178"/>
        <end position="201"/>
    </location>
</feature>
<organism evidence="3 4">
    <name type="scientific">Hypsibius exemplaris</name>
    <name type="common">Freshwater tardigrade</name>
    <dbReference type="NCBI Taxonomy" id="2072580"/>
    <lineage>
        <taxon>Eukaryota</taxon>
        <taxon>Metazoa</taxon>
        <taxon>Ecdysozoa</taxon>
        <taxon>Tardigrada</taxon>
        <taxon>Eutardigrada</taxon>
        <taxon>Parachela</taxon>
        <taxon>Hypsibioidea</taxon>
        <taxon>Hypsibiidae</taxon>
        <taxon>Hypsibius</taxon>
    </lineage>
</organism>
<keyword evidence="4" id="KW-1185">Reference proteome</keyword>
<comment type="caution">
    <text evidence="3">The sequence shown here is derived from an EMBL/GenBank/DDBJ whole genome shotgun (WGS) entry which is preliminary data.</text>
</comment>
<dbReference type="Proteomes" id="UP000192578">
    <property type="component" value="Unassembled WGS sequence"/>
</dbReference>